<keyword evidence="3" id="KW-1185">Reference proteome</keyword>
<feature type="region of interest" description="Disordered" evidence="1">
    <location>
        <begin position="49"/>
        <end position="513"/>
    </location>
</feature>
<reference evidence="2" key="1">
    <citation type="submission" date="2025-08" db="UniProtKB">
        <authorList>
            <consortium name="Ensembl"/>
        </authorList>
    </citation>
    <scope>IDENTIFICATION</scope>
</reference>
<feature type="compositionally biased region" description="Polar residues" evidence="1">
    <location>
        <begin position="306"/>
        <end position="325"/>
    </location>
</feature>
<evidence type="ECO:0000313" key="2">
    <source>
        <dbReference type="Ensembl" id="ENSUPAP00010012401.1"/>
    </source>
</evidence>
<feature type="region of interest" description="Disordered" evidence="1">
    <location>
        <begin position="1"/>
        <end position="33"/>
    </location>
</feature>
<reference evidence="2" key="2">
    <citation type="submission" date="2025-09" db="UniProtKB">
        <authorList>
            <consortium name="Ensembl"/>
        </authorList>
    </citation>
    <scope>IDENTIFICATION</scope>
</reference>
<feature type="compositionally biased region" description="Polar residues" evidence="1">
    <location>
        <begin position="497"/>
        <end position="513"/>
    </location>
</feature>
<feature type="compositionally biased region" description="Low complexity" evidence="1">
    <location>
        <begin position="61"/>
        <end position="75"/>
    </location>
</feature>
<organism evidence="2 3">
    <name type="scientific">Urocitellus parryii</name>
    <name type="common">Arctic ground squirrel</name>
    <name type="synonym">Spermophilus parryii</name>
    <dbReference type="NCBI Taxonomy" id="9999"/>
    <lineage>
        <taxon>Eukaryota</taxon>
        <taxon>Metazoa</taxon>
        <taxon>Chordata</taxon>
        <taxon>Craniata</taxon>
        <taxon>Vertebrata</taxon>
        <taxon>Euteleostomi</taxon>
        <taxon>Mammalia</taxon>
        <taxon>Eutheria</taxon>
        <taxon>Euarchontoglires</taxon>
        <taxon>Glires</taxon>
        <taxon>Rodentia</taxon>
        <taxon>Sciuromorpha</taxon>
        <taxon>Sciuridae</taxon>
        <taxon>Xerinae</taxon>
        <taxon>Marmotini</taxon>
        <taxon>Urocitellus</taxon>
    </lineage>
</organism>
<feature type="compositionally biased region" description="Low complexity" evidence="1">
    <location>
        <begin position="217"/>
        <end position="233"/>
    </location>
</feature>
<feature type="compositionally biased region" description="Low complexity" evidence="1">
    <location>
        <begin position="435"/>
        <end position="447"/>
    </location>
</feature>
<feature type="compositionally biased region" description="Polar residues" evidence="1">
    <location>
        <begin position="112"/>
        <end position="122"/>
    </location>
</feature>
<name>A0A8D2KGP5_UROPR</name>
<feature type="compositionally biased region" description="Low complexity" evidence="1">
    <location>
        <begin position="332"/>
        <end position="346"/>
    </location>
</feature>
<dbReference type="PANTHER" id="PTHR22467">
    <property type="entry name" value="EZH INHIBITORY PROTEIN-RELATED"/>
    <property type="match status" value="1"/>
</dbReference>
<accession>A0A8D2KGP5</accession>
<dbReference type="AlphaFoldDB" id="A0A8D2KGP5"/>
<evidence type="ECO:0000313" key="3">
    <source>
        <dbReference type="Proteomes" id="UP000694417"/>
    </source>
</evidence>
<dbReference type="Ensembl" id="ENSUPAT00010014243.1">
    <property type="protein sequence ID" value="ENSUPAP00010012401.1"/>
    <property type="gene ID" value="ENSUPAG00010010086.1"/>
</dbReference>
<protein>
    <submittedName>
        <fullName evidence="2">Uncharacterized protein</fullName>
    </submittedName>
</protein>
<dbReference type="InterPro" id="IPR052882">
    <property type="entry name" value="EZH_Inhibitor"/>
</dbReference>
<sequence>MATQAPRGKQQKPQQGEVPRGQKNEATLAPGHVFGRVYQDPVALVPTAPSHEAVFGDTDQSSTAGSATSAVVSTACEDPVLPSVDSMSAKRRVDLQDSCGSQASLRREEPETSGQEQPQAQKKSPENKRRKKQPSQPSRDQAEKPTGSHLLPGASAQASVPPPPSSQPSRRHRRRSQASTWNHATGPGPALRHGPQSHASTPGPAHRSRATPPGPVLRSSASRPRPALRRCASPPGPVLRSGASRPSPDHRHASAPGPGLRRRSTAPGPVLRSGSSRPRPALRRPVSAPATNPRSRATRPGADLRSGSTSSVPVRTSASRPNTTLRRPATKSGPTPSSTTSTIGLGPRRRRPTLQRSSGRSAISSRGSLRNPGGRRPPPSSRAPLQHVFQSSSSSSEREVGSPPSPSSWHAVRMRASSPSPPGRFFPLHRQRSESISISTSPSSSPTKFPGQGSSSSSPPCYGLDSISTPSPSSLRRALLPELDAPSSEIPGEQGGEQCSTTEPHSQPFPNCF</sequence>
<feature type="compositionally biased region" description="Low complexity" evidence="1">
    <location>
        <begin position="356"/>
        <end position="374"/>
    </location>
</feature>
<proteinExistence type="predicted"/>
<dbReference type="GO" id="GO:0005634">
    <property type="term" value="C:nucleus"/>
    <property type="evidence" value="ECO:0007669"/>
    <property type="project" value="TreeGrafter"/>
</dbReference>
<dbReference type="PANTHER" id="PTHR22467:SF1">
    <property type="entry name" value="EZH INHIBITORY PROTEIN"/>
    <property type="match status" value="1"/>
</dbReference>
<evidence type="ECO:0000256" key="1">
    <source>
        <dbReference type="SAM" id="MobiDB-lite"/>
    </source>
</evidence>
<dbReference type="GeneTree" id="ENSGT00390000008621"/>
<dbReference type="Proteomes" id="UP000694417">
    <property type="component" value="Unplaced"/>
</dbReference>